<keyword evidence="8" id="KW-1185">Reference proteome</keyword>
<comment type="similarity">
    <text evidence="1">Belongs to the leucine-binding protein family.</text>
</comment>
<protein>
    <submittedName>
        <fullName evidence="7">ABC transporter substrate-binding protein</fullName>
    </submittedName>
</protein>
<dbReference type="InterPro" id="IPR028082">
    <property type="entry name" value="Peripla_BP_I"/>
</dbReference>
<dbReference type="InterPro" id="IPR000709">
    <property type="entry name" value="Leu_Ile_Val-bd"/>
</dbReference>
<evidence type="ECO:0000313" key="8">
    <source>
        <dbReference type="Proteomes" id="UP000321058"/>
    </source>
</evidence>
<proteinExistence type="inferred from homology"/>
<evidence type="ECO:0000256" key="1">
    <source>
        <dbReference type="ARBA" id="ARBA00010062"/>
    </source>
</evidence>
<feature type="signal peptide" evidence="5">
    <location>
        <begin position="1"/>
        <end position="26"/>
    </location>
</feature>
<dbReference type="OrthoDB" id="9791590at2"/>
<keyword evidence="3 5" id="KW-0732">Signal</keyword>
<dbReference type="PROSITE" id="PS51318">
    <property type="entry name" value="TAT"/>
    <property type="match status" value="1"/>
</dbReference>
<feature type="domain" description="Leucine-binding protein" evidence="6">
    <location>
        <begin position="30"/>
        <end position="366"/>
    </location>
</feature>
<feature type="chain" id="PRO_5021943577" evidence="5">
    <location>
        <begin position="27"/>
        <end position="418"/>
    </location>
</feature>
<dbReference type="EMBL" id="BKAJ01000001">
    <property type="protein sequence ID" value="GEP52842.1"/>
    <property type="molecule type" value="Genomic_DNA"/>
</dbReference>
<evidence type="ECO:0000256" key="3">
    <source>
        <dbReference type="ARBA" id="ARBA00022729"/>
    </source>
</evidence>
<keyword evidence="2" id="KW-0813">Transport</keyword>
<evidence type="ECO:0000256" key="5">
    <source>
        <dbReference type="SAM" id="SignalP"/>
    </source>
</evidence>
<evidence type="ECO:0000256" key="2">
    <source>
        <dbReference type="ARBA" id="ARBA00022448"/>
    </source>
</evidence>
<reference evidence="7 8" key="1">
    <citation type="submission" date="2019-07" db="EMBL/GenBank/DDBJ databases">
        <title>Whole genome shotgun sequence of Reyranella soli NBRC 108950.</title>
        <authorList>
            <person name="Hosoyama A."/>
            <person name="Uohara A."/>
            <person name="Ohji S."/>
            <person name="Ichikawa N."/>
        </authorList>
    </citation>
    <scope>NUCLEOTIDE SEQUENCE [LARGE SCALE GENOMIC DNA]</scope>
    <source>
        <strain evidence="7 8">NBRC 108950</strain>
    </source>
</reference>
<dbReference type="Gene3D" id="3.40.50.2300">
    <property type="match status" value="2"/>
</dbReference>
<keyword evidence="4" id="KW-0029">Amino-acid transport</keyword>
<gene>
    <name evidence="7" type="ORF">RSO01_00080</name>
</gene>
<accession>A0A512N1I1</accession>
<dbReference type="AlphaFoldDB" id="A0A512N1I1"/>
<evidence type="ECO:0000256" key="4">
    <source>
        <dbReference type="ARBA" id="ARBA00022970"/>
    </source>
</evidence>
<dbReference type="InterPro" id="IPR051010">
    <property type="entry name" value="BCAA_transport"/>
</dbReference>
<dbReference type="CDD" id="cd06338">
    <property type="entry name" value="PBP1_ABC_ligand_binding-like"/>
    <property type="match status" value="1"/>
</dbReference>
<dbReference type="GO" id="GO:0006865">
    <property type="term" value="P:amino acid transport"/>
    <property type="evidence" value="ECO:0007669"/>
    <property type="project" value="UniProtKB-KW"/>
</dbReference>
<organism evidence="7 8">
    <name type="scientific">Reyranella soli</name>
    <dbReference type="NCBI Taxonomy" id="1230389"/>
    <lineage>
        <taxon>Bacteria</taxon>
        <taxon>Pseudomonadati</taxon>
        <taxon>Pseudomonadota</taxon>
        <taxon>Alphaproteobacteria</taxon>
        <taxon>Hyphomicrobiales</taxon>
        <taxon>Reyranellaceae</taxon>
        <taxon>Reyranella</taxon>
    </lineage>
</organism>
<evidence type="ECO:0000313" key="7">
    <source>
        <dbReference type="EMBL" id="GEP52842.1"/>
    </source>
</evidence>
<dbReference type="RefSeq" id="WP_147144891.1">
    <property type="nucleotide sequence ID" value="NZ_BKAJ01000001.1"/>
</dbReference>
<evidence type="ECO:0000259" key="6">
    <source>
        <dbReference type="Pfam" id="PF13458"/>
    </source>
</evidence>
<dbReference type="SUPFAM" id="SSF53822">
    <property type="entry name" value="Periplasmic binding protein-like I"/>
    <property type="match status" value="1"/>
</dbReference>
<dbReference type="PRINTS" id="PR00337">
    <property type="entry name" value="LEUILEVALBP"/>
</dbReference>
<sequence length="418" mass="45193">MRIKRRTFNSLSVAGAATGFAGTANAQAKPITVGFGMALTGGLAPNGKAALLAMQIATEEINAKGGILGRPVKLVYYDDQSNPSTVPGLYTKLMDVDKVDIVVSGYATNMVAPAMPVVMQKDRTFFALFGLDVNSEFKYNRYFSIQPAGGPKPKEAFAEGFFEVAMAQNPKPQTLAMVGADAEFPRNALEGVRNIAKKYNLKIVYDKNYPPATADYTPVVRAVAATNPDIFFAASYPPDSVGIIRASSEIGFKPKIYGGGMVGLQATAIKTQLGPLLNDIVVYDFWLPWAGFATDAGREFVKKYQAKSAEAGVDLLGYYLPPFGYALMQVIEQAVTGAGTTEDAKLADFMRKATFKTVVGDFKFNAGGEWETAQVMAVQFQGVQGNGVEQFTNPKTEVILWPTKYKTGDIVYPYNPKK</sequence>
<dbReference type="InterPro" id="IPR028081">
    <property type="entry name" value="Leu-bd"/>
</dbReference>
<dbReference type="PANTHER" id="PTHR30483">
    <property type="entry name" value="LEUCINE-SPECIFIC-BINDING PROTEIN"/>
    <property type="match status" value="1"/>
</dbReference>
<name>A0A512N1I1_9HYPH</name>
<dbReference type="Pfam" id="PF13458">
    <property type="entry name" value="Peripla_BP_6"/>
    <property type="match status" value="1"/>
</dbReference>
<dbReference type="Proteomes" id="UP000321058">
    <property type="component" value="Unassembled WGS sequence"/>
</dbReference>
<dbReference type="InterPro" id="IPR006311">
    <property type="entry name" value="TAT_signal"/>
</dbReference>
<comment type="caution">
    <text evidence="7">The sequence shown here is derived from an EMBL/GenBank/DDBJ whole genome shotgun (WGS) entry which is preliminary data.</text>
</comment>